<dbReference type="InterPro" id="IPR015422">
    <property type="entry name" value="PyrdxlP-dep_Trfase_small"/>
</dbReference>
<evidence type="ECO:0000256" key="10">
    <source>
        <dbReference type="RuleBase" id="RU004504"/>
    </source>
</evidence>
<dbReference type="PIRSF" id="PIRSF005572">
    <property type="entry name" value="NifS"/>
    <property type="match status" value="1"/>
</dbReference>
<protein>
    <recommendedName>
        <fullName evidence="3">cysteine desulfurase</fullName>
        <ecNumber evidence="3">2.8.1.7</ecNumber>
    </recommendedName>
</protein>
<evidence type="ECO:0000256" key="3">
    <source>
        <dbReference type="ARBA" id="ARBA00012239"/>
    </source>
</evidence>
<dbReference type="Gene3D" id="3.40.640.10">
    <property type="entry name" value="Type I PLP-dependent aspartate aminotransferase-like (Major domain)"/>
    <property type="match status" value="1"/>
</dbReference>
<name>A0A0G1NBW9_9BACT</name>
<evidence type="ECO:0000256" key="6">
    <source>
        <dbReference type="ARBA" id="ARBA00022898"/>
    </source>
</evidence>
<comment type="catalytic activity">
    <reaction evidence="9">
        <text>(sulfur carrier)-H + L-cysteine = (sulfur carrier)-SH + L-alanine</text>
        <dbReference type="Rhea" id="RHEA:43892"/>
        <dbReference type="Rhea" id="RHEA-COMP:14737"/>
        <dbReference type="Rhea" id="RHEA-COMP:14739"/>
        <dbReference type="ChEBI" id="CHEBI:29917"/>
        <dbReference type="ChEBI" id="CHEBI:35235"/>
        <dbReference type="ChEBI" id="CHEBI:57972"/>
        <dbReference type="ChEBI" id="CHEBI:64428"/>
        <dbReference type="EC" id="2.8.1.7"/>
    </reaction>
</comment>
<dbReference type="PANTHER" id="PTHR11601:SF34">
    <property type="entry name" value="CYSTEINE DESULFURASE"/>
    <property type="match status" value="1"/>
</dbReference>
<accession>A0A0G1NBW9</accession>
<dbReference type="InterPro" id="IPR015421">
    <property type="entry name" value="PyrdxlP-dep_Trfase_major"/>
</dbReference>
<evidence type="ECO:0000256" key="8">
    <source>
        <dbReference type="ARBA" id="ARBA00023014"/>
    </source>
</evidence>
<gene>
    <name evidence="12" type="ORF">UW92_C0033G0007</name>
</gene>
<dbReference type="PROSITE" id="PS00595">
    <property type="entry name" value="AA_TRANSFER_CLASS_5"/>
    <property type="match status" value="1"/>
</dbReference>
<evidence type="ECO:0000256" key="7">
    <source>
        <dbReference type="ARBA" id="ARBA00023004"/>
    </source>
</evidence>
<feature type="domain" description="Aminotransferase class V" evidence="11">
    <location>
        <begin position="4"/>
        <end position="85"/>
    </location>
</feature>
<dbReference type="Proteomes" id="UP000033966">
    <property type="component" value="Unassembled WGS sequence"/>
</dbReference>
<organism evidence="12 13">
    <name type="scientific">Candidatus Jorgensenbacteria bacterium GW2011_GWA2_45_13</name>
    <dbReference type="NCBI Taxonomy" id="1618662"/>
    <lineage>
        <taxon>Bacteria</taxon>
        <taxon>Candidatus Joergenseniibacteriota</taxon>
    </lineage>
</organism>
<keyword evidence="4" id="KW-0808">Transferase</keyword>
<dbReference type="GO" id="GO:0046872">
    <property type="term" value="F:metal ion binding"/>
    <property type="evidence" value="ECO:0007669"/>
    <property type="project" value="UniProtKB-KW"/>
</dbReference>
<dbReference type="Pfam" id="PF00266">
    <property type="entry name" value="Aminotran_5"/>
    <property type="match status" value="2"/>
</dbReference>
<keyword evidence="8" id="KW-0411">Iron-sulfur</keyword>
<dbReference type="PATRIC" id="fig|1618662.3.peg.589"/>
<keyword evidence="7" id="KW-0408">Iron</keyword>
<dbReference type="InterPro" id="IPR015424">
    <property type="entry name" value="PyrdxlP-dep_Trfase"/>
</dbReference>
<dbReference type="InterPro" id="IPR000192">
    <property type="entry name" value="Aminotrans_V_dom"/>
</dbReference>
<evidence type="ECO:0000313" key="13">
    <source>
        <dbReference type="Proteomes" id="UP000033966"/>
    </source>
</evidence>
<dbReference type="GO" id="GO:0051536">
    <property type="term" value="F:iron-sulfur cluster binding"/>
    <property type="evidence" value="ECO:0007669"/>
    <property type="project" value="UniProtKB-KW"/>
</dbReference>
<comment type="similarity">
    <text evidence="2">Belongs to the class-V pyridoxal-phosphate-dependent aminotransferase family. NifS/IscS subfamily.</text>
</comment>
<evidence type="ECO:0000256" key="5">
    <source>
        <dbReference type="ARBA" id="ARBA00022723"/>
    </source>
</evidence>
<dbReference type="InterPro" id="IPR020578">
    <property type="entry name" value="Aminotrans_V_PyrdxlP_BS"/>
</dbReference>
<comment type="cofactor">
    <cofactor evidence="1 10">
        <name>pyridoxal 5'-phosphate</name>
        <dbReference type="ChEBI" id="CHEBI:597326"/>
    </cofactor>
</comment>
<dbReference type="PANTHER" id="PTHR11601">
    <property type="entry name" value="CYSTEINE DESULFURYLASE FAMILY MEMBER"/>
    <property type="match status" value="1"/>
</dbReference>
<dbReference type="AlphaFoldDB" id="A0A0G1NBW9"/>
<evidence type="ECO:0000256" key="4">
    <source>
        <dbReference type="ARBA" id="ARBA00022679"/>
    </source>
</evidence>
<proteinExistence type="inferred from homology"/>
<dbReference type="EC" id="2.8.1.7" evidence="3"/>
<evidence type="ECO:0000313" key="12">
    <source>
        <dbReference type="EMBL" id="KKT90592.1"/>
    </source>
</evidence>
<evidence type="ECO:0000256" key="9">
    <source>
        <dbReference type="ARBA" id="ARBA00050776"/>
    </source>
</evidence>
<evidence type="ECO:0000256" key="2">
    <source>
        <dbReference type="ARBA" id="ARBA00006490"/>
    </source>
</evidence>
<dbReference type="InterPro" id="IPR016454">
    <property type="entry name" value="Cysteine_dSase"/>
</dbReference>
<dbReference type="EMBL" id="LCKF01000033">
    <property type="protein sequence ID" value="KKT90592.1"/>
    <property type="molecule type" value="Genomic_DNA"/>
</dbReference>
<keyword evidence="6" id="KW-0663">Pyridoxal phosphate</keyword>
<feature type="domain" description="Aminotransferase class V" evidence="11">
    <location>
        <begin position="97"/>
        <end position="403"/>
    </location>
</feature>
<keyword evidence="5" id="KW-0479">Metal-binding</keyword>
<dbReference type="Gene3D" id="3.90.1150.10">
    <property type="entry name" value="Aspartate Aminotransferase, domain 1"/>
    <property type="match status" value="1"/>
</dbReference>
<dbReference type="SUPFAM" id="SSF53383">
    <property type="entry name" value="PLP-dependent transferases"/>
    <property type="match status" value="1"/>
</dbReference>
<evidence type="ECO:0000256" key="1">
    <source>
        <dbReference type="ARBA" id="ARBA00001933"/>
    </source>
</evidence>
<dbReference type="GO" id="GO:0031071">
    <property type="term" value="F:cysteine desulfurase activity"/>
    <property type="evidence" value="ECO:0007669"/>
    <property type="project" value="UniProtKB-EC"/>
</dbReference>
<evidence type="ECO:0000259" key="11">
    <source>
        <dbReference type="Pfam" id="PF00266"/>
    </source>
</evidence>
<dbReference type="Gene3D" id="1.10.260.50">
    <property type="match status" value="1"/>
</dbReference>
<reference evidence="12 13" key="1">
    <citation type="journal article" date="2015" name="Nature">
        <title>rRNA introns, odd ribosomes, and small enigmatic genomes across a large radiation of phyla.</title>
        <authorList>
            <person name="Brown C.T."/>
            <person name="Hug L.A."/>
            <person name="Thomas B.C."/>
            <person name="Sharon I."/>
            <person name="Castelle C.J."/>
            <person name="Singh A."/>
            <person name="Wilkins M.J."/>
            <person name="Williams K.H."/>
            <person name="Banfield J.F."/>
        </authorList>
    </citation>
    <scope>NUCLEOTIDE SEQUENCE [LARGE SCALE GENOMIC DNA]</scope>
</reference>
<sequence>MERIYLDYAASTPVDPKVVKVMEPYLVEAYGNPNSLHSFGREAMASVDTARTILARSIGALSEEIIFTGSATEANNMALRGAVRAAREVFLRSGHPALQKNQHQSDKISINPRQKIIVSAIEHESVFDTAKDLEREGVEVAVIPVDKEGRVNLKFLEKELNERTVLVSIMYGNNEIGTIQPIRRIVDVIKNSAATYPLLHTDAVQAFQYLDCDVNALGVDLMTLSAHKLYGPKGIGALYIKSNLKSQDSKLHQPLISPLVTGGGQEFGMRSGTQNVPAIVGFGKAVELVQEEKRKEEKRIRLLGEYYWHKLKEIFPRAERNGSIEKGTSLPHVLNVYFPGMRAEDMLIRLDMTGIAVSSGAACAARNAKPSHVLRAIGCNPERVEGSLRFSFGRKTTEQEIRRALEIIKRLFG</sequence>
<comment type="caution">
    <text evidence="12">The sequence shown here is derived from an EMBL/GenBank/DDBJ whole genome shotgun (WGS) entry which is preliminary data.</text>
</comment>